<dbReference type="EMBL" id="GEEE01003747">
    <property type="protein sequence ID" value="JAP59478.1"/>
    <property type="molecule type" value="Transcribed_RNA"/>
</dbReference>
<feature type="compositionally biased region" description="Gly residues" evidence="1">
    <location>
        <begin position="467"/>
        <end position="476"/>
    </location>
</feature>
<evidence type="ECO:0000256" key="1">
    <source>
        <dbReference type="SAM" id="MobiDB-lite"/>
    </source>
</evidence>
<evidence type="ECO:0000313" key="2">
    <source>
        <dbReference type="EMBL" id="JAP59478.1"/>
    </source>
</evidence>
<dbReference type="AlphaFoldDB" id="A0A0V0J1E3"/>
<feature type="compositionally biased region" description="Polar residues" evidence="1">
    <location>
        <begin position="353"/>
        <end position="363"/>
    </location>
</feature>
<feature type="region of interest" description="Disordered" evidence="1">
    <location>
        <begin position="433"/>
        <end position="522"/>
    </location>
</feature>
<accession>A0A0V0J1E3</accession>
<feature type="region of interest" description="Disordered" evidence="1">
    <location>
        <begin position="250"/>
        <end position="364"/>
    </location>
</feature>
<name>A0A0V0J1E3_SCHSO</name>
<reference evidence="2" key="1">
    <citation type="submission" date="2016-01" db="EMBL/GenBank/DDBJ databases">
        <title>Reference transcriptome for the parasite Schistocephalus solidus: insights into the molecular evolution of parasitism.</title>
        <authorList>
            <person name="Hebert F.O."/>
            <person name="Grambauer S."/>
            <person name="Barber I."/>
            <person name="Landry C.R."/>
            <person name="Aubin-Horth N."/>
        </authorList>
    </citation>
    <scope>NUCLEOTIDE SEQUENCE</scope>
</reference>
<feature type="compositionally biased region" description="Acidic residues" evidence="1">
    <location>
        <begin position="262"/>
        <end position="273"/>
    </location>
</feature>
<organism evidence="2">
    <name type="scientific">Schistocephalus solidus</name>
    <name type="common">Tapeworm</name>
    <dbReference type="NCBI Taxonomy" id="70667"/>
    <lineage>
        <taxon>Eukaryota</taxon>
        <taxon>Metazoa</taxon>
        <taxon>Spiralia</taxon>
        <taxon>Lophotrochozoa</taxon>
        <taxon>Platyhelminthes</taxon>
        <taxon>Cestoda</taxon>
        <taxon>Eucestoda</taxon>
        <taxon>Diphyllobothriidea</taxon>
        <taxon>Diphyllobothriidae</taxon>
        <taxon>Schistocephalus</taxon>
    </lineage>
</organism>
<evidence type="ECO:0008006" key="3">
    <source>
        <dbReference type="Google" id="ProtNLM"/>
    </source>
</evidence>
<sequence length="522" mass="57939">MSTKKKEAAKPISLTYDIDDEQEELSVDPIQLNATLLAFRPIVKKARLHVLRELAIYIKRLKQKQSVIADSKKPRIGKKILGRLSELRLLKKMNTIRLCKLLLANLSTPEEMEKAGQTMNKQDRLVVRMAVRPEVAAFVNQFRTQHADWPTLVHFLLYKNTSGKWKTSEQKRRKKKKNKGDLPFPLPASLLLANDGEGEDKELEEVDGCSTIKKFAAFKEAHDRRLLEEQKKLIADEEAEFALVPPLRPQAAISPPFRPEEAATDEMEADSDAASEIVANLIARRPLVHPSSLPKSTREEKETEAEESKGRENKSKKERPEKPPLHPPSMPPDGGALPRAEKPQKKAKKRVKSATNSDITIQTGGAIKTAAMETIESTKTAKINKPVQSAPADAFFSEVIDATESQSAPILDVEDEGLFGADDVELKKEILAKKARDGEKTPPSRGIWKRGGCGSDRRGWGIHRPPGGRGRAGGGINYSRKSQSDLDTAGLHPSWVARREQQKQAAAIISTPASGKRIVFED</sequence>
<gene>
    <name evidence="2" type="ORF">TR88646</name>
</gene>
<feature type="compositionally biased region" description="Basic and acidic residues" evidence="1">
    <location>
        <begin position="296"/>
        <end position="324"/>
    </location>
</feature>
<protein>
    <recommendedName>
        <fullName evidence="3">Serum response factor-binding protein 1</fullName>
    </recommendedName>
</protein>
<proteinExistence type="predicted"/>
<feature type="compositionally biased region" description="Basic and acidic residues" evidence="1">
    <location>
        <begin position="433"/>
        <end position="442"/>
    </location>
</feature>